<evidence type="ECO:0000313" key="1">
    <source>
        <dbReference type="EMBL" id="OCT13730.1"/>
    </source>
</evidence>
<name>A0A1C1A042_9BACL</name>
<gene>
    <name evidence="1" type="ORF">A8709_19305</name>
</gene>
<protein>
    <recommendedName>
        <fullName evidence="3">DUF458 domain-containing protein</fullName>
    </recommendedName>
</protein>
<proteinExistence type="predicted"/>
<dbReference type="PANTHER" id="PTHR39961:SF1">
    <property type="entry name" value="DUF458 DOMAIN-CONTAINING PROTEIN"/>
    <property type="match status" value="1"/>
</dbReference>
<organism evidence="1 2">
    <name type="scientific">Paenibacillus pectinilyticus</name>
    <dbReference type="NCBI Taxonomy" id="512399"/>
    <lineage>
        <taxon>Bacteria</taxon>
        <taxon>Bacillati</taxon>
        <taxon>Bacillota</taxon>
        <taxon>Bacilli</taxon>
        <taxon>Bacillales</taxon>
        <taxon>Paenibacillaceae</taxon>
        <taxon>Paenibacillus</taxon>
    </lineage>
</organism>
<keyword evidence="2" id="KW-1185">Reference proteome</keyword>
<dbReference type="PANTHER" id="PTHR39961">
    <property type="entry name" value="HYPOTHETICAL CYTOSOLIC PROTEIN"/>
    <property type="match status" value="1"/>
</dbReference>
<dbReference type="Pfam" id="PF04308">
    <property type="entry name" value="RNaseH_like"/>
    <property type="match status" value="1"/>
</dbReference>
<evidence type="ECO:0000313" key="2">
    <source>
        <dbReference type="Proteomes" id="UP000093309"/>
    </source>
</evidence>
<dbReference type="OrthoDB" id="37369at2"/>
<dbReference type="STRING" id="512399.A8709_19305"/>
<reference evidence="2" key="1">
    <citation type="submission" date="2016-05" db="EMBL/GenBank/DDBJ databases">
        <title>Paenibacillus oryzae. sp. nov., isolated from the rice root.</title>
        <authorList>
            <person name="Zhang J."/>
            <person name="Zhang X."/>
        </authorList>
    </citation>
    <scope>NUCLEOTIDE SEQUENCE [LARGE SCALE GENOMIC DNA]</scope>
    <source>
        <strain evidence="2">KCTC13222</strain>
    </source>
</reference>
<dbReference type="Proteomes" id="UP000093309">
    <property type="component" value="Unassembled WGS sequence"/>
</dbReference>
<comment type="caution">
    <text evidence="1">The sequence shown here is derived from an EMBL/GenBank/DDBJ whole genome shotgun (WGS) entry which is preliminary data.</text>
</comment>
<sequence length="205" mass="23613">MEKGRALSLKPSTTNHPLEFRNTTERGLNLDTVHERILHFMRLDPVATYKFIIGTDCQVHPGHTKFITGVVIQRLGKGAWACYRQVIVPRALYSIKEKLSMETSLSEEIAMYFDENKRLDMENIVLPHLYQGATFDMFIHIDAGDDENRNRTAKFVQEMVRRVESVGMVPVIKPDCYVASAYANRYSKKPYRPPYEDHEVMDGSV</sequence>
<dbReference type="AlphaFoldDB" id="A0A1C1A042"/>
<accession>A0A1C1A042</accession>
<dbReference type="EMBL" id="LYPC01000022">
    <property type="protein sequence ID" value="OCT13730.1"/>
    <property type="molecule type" value="Genomic_DNA"/>
</dbReference>
<evidence type="ECO:0008006" key="3">
    <source>
        <dbReference type="Google" id="ProtNLM"/>
    </source>
</evidence>
<dbReference type="InterPro" id="IPR007405">
    <property type="entry name" value="Phage_KVP40_Orf299"/>
</dbReference>